<dbReference type="RefSeq" id="WP_095414506.1">
    <property type="nucleotide sequence ID" value="NZ_CP018477.1"/>
</dbReference>
<accession>A0A286RDQ7</accession>
<organism evidence="1 2">
    <name type="scientific">Thermogutta terrifontis</name>
    <dbReference type="NCBI Taxonomy" id="1331910"/>
    <lineage>
        <taxon>Bacteria</taxon>
        <taxon>Pseudomonadati</taxon>
        <taxon>Planctomycetota</taxon>
        <taxon>Planctomycetia</taxon>
        <taxon>Pirellulales</taxon>
        <taxon>Thermoguttaceae</taxon>
        <taxon>Thermogutta</taxon>
    </lineage>
</organism>
<dbReference type="Pfam" id="PF10936">
    <property type="entry name" value="DUF2617"/>
    <property type="match status" value="1"/>
</dbReference>
<evidence type="ECO:0000313" key="1">
    <source>
        <dbReference type="EMBL" id="ASV74077.1"/>
    </source>
</evidence>
<dbReference type="InterPro" id="IPR024486">
    <property type="entry name" value="DUF2617"/>
</dbReference>
<dbReference type="EMBL" id="CP018477">
    <property type="protein sequence ID" value="ASV74077.1"/>
    <property type="molecule type" value="Genomic_DNA"/>
</dbReference>
<keyword evidence="2" id="KW-1185">Reference proteome</keyword>
<protein>
    <recommendedName>
        <fullName evidence="3">DUF2617 domain-containing protein</fullName>
    </recommendedName>
</protein>
<reference evidence="1 2" key="1">
    <citation type="journal article" name="Front. Microbiol.">
        <title>Sugar Metabolism of the First Thermophilic Planctomycete Thermogutta terrifontis: Comparative Genomic and Transcriptomic Approaches.</title>
        <authorList>
            <person name="Elcheninov A.G."/>
            <person name="Menzel P."/>
            <person name="Gudbergsdottir S.R."/>
            <person name="Slesarev A.I."/>
            <person name="Kadnikov V.V."/>
            <person name="Krogh A."/>
            <person name="Bonch-Osmolovskaya E.A."/>
            <person name="Peng X."/>
            <person name="Kublanov I.V."/>
        </authorList>
    </citation>
    <scope>NUCLEOTIDE SEQUENCE [LARGE SCALE GENOMIC DNA]</scope>
    <source>
        <strain evidence="1 2">R1</strain>
    </source>
</reference>
<dbReference type="Proteomes" id="UP000215086">
    <property type="component" value="Chromosome"/>
</dbReference>
<proteinExistence type="predicted"/>
<gene>
    <name evidence="1" type="ORF">THTE_1475</name>
</gene>
<name>A0A286RDQ7_9BACT</name>
<dbReference type="AlphaFoldDB" id="A0A286RDQ7"/>
<evidence type="ECO:0000313" key="2">
    <source>
        <dbReference type="Proteomes" id="UP000215086"/>
    </source>
</evidence>
<sequence>MLTVRPRVTELAFSLYGRPLHPELFEIRTTRQVSRGGYEVRLAITNTGHVITWNYEGLTWTEVATSALHPLPTKRRLMFHNIKGEHKDQLVGRGGISYEWEVQLEHVSPELFWMFQHELNREAPQQGLFFRFDPSGRMPLGAMSFLYYETRAKSFLVQAFHTFPDDYALVKSRTVIRLP</sequence>
<dbReference type="KEGG" id="ttf:THTE_1475"/>
<dbReference type="OrthoDB" id="263569at2"/>
<evidence type="ECO:0008006" key="3">
    <source>
        <dbReference type="Google" id="ProtNLM"/>
    </source>
</evidence>